<organism evidence="2 3">
    <name type="scientific">Sphingomonas changnyeongensis</name>
    <dbReference type="NCBI Taxonomy" id="2698679"/>
    <lineage>
        <taxon>Bacteria</taxon>
        <taxon>Pseudomonadati</taxon>
        <taxon>Pseudomonadota</taxon>
        <taxon>Alphaproteobacteria</taxon>
        <taxon>Sphingomonadales</taxon>
        <taxon>Sphingomonadaceae</taxon>
        <taxon>Sphingomonas</taxon>
    </lineage>
</organism>
<feature type="region of interest" description="Disordered" evidence="1">
    <location>
        <begin position="39"/>
        <end position="59"/>
    </location>
</feature>
<dbReference type="AlphaFoldDB" id="A0A7Z2NY86"/>
<keyword evidence="3" id="KW-1185">Reference proteome</keyword>
<dbReference type="Pfam" id="PF14106">
    <property type="entry name" value="DUF4279"/>
    <property type="match status" value="1"/>
</dbReference>
<dbReference type="RefSeq" id="WP_160594082.1">
    <property type="nucleotide sequence ID" value="NZ_CP047896.1"/>
</dbReference>
<feature type="compositionally biased region" description="Basic and acidic residues" evidence="1">
    <location>
        <begin position="46"/>
        <end position="59"/>
    </location>
</feature>
<evidence type="ECO:0000256" key="1">
    <source>
        <dbReference type="SAM" id="MobiDB-lite"/>
    </source>
</evidence>
<dbReference type="KEGG" id="schy:GVO57_14275"/>
<evidence type="ECO:0000313" key="2">
    <source>
        <dbReference type="EMBL" id="QHL92048.1"/>
    </source>
</evidence>
<sequence>MPAPPPDPETEPSYFAYSATLRIHGIGLRLDELTDRLGIKPTHQHRQGEQRRPGSKPYRSDAWHLTAAVPENTELSEHLRELWRQVQPHIDYLRSLEAQVDVFCGYRSNNGASGFSVQPDALEIFRALNIPFGVSMIVDSWLAQRLDEPTIE</sequence>
<accession>A0A7Z2NY86</accession>
<keyword evidence="2" id="KW-0614">Plasmid</keyword>
<evidence type="ECO:0000313" key="3">
    <source>
        <dbReference type="Proteomes" id="UP000464468"/>
    </source>
</evidence>
<geneLocation type="plasmid" evidence="3">
    <name>pc33</name>
</geneLocation>
<dbReference type="InterPro" id="IPR025459">
    <property type="entry name" value="DUF4279"/>
</dbReference>
<gene>
    <name evidence="2" type="ORF">GVO57_14275</name>
</gene>
<name>A0A7Z2NY86_9SPHN</name>
<dbReference type="Proteomes" id="UP000464468">
    <property type="component" value="Plasmid pC33"/>
</dbReference>
<dbReference type="EMBL" id="CP047896">
    <property type="protein sequence ID" value="QHL92048.1"/>
    <property type="molecule type" value="Genomic_DNA"/>
</dbReference>
<proteinExistence type="predicted"/>
<protein>
    <submittedName>
        <fullName evidence="2">DUF4279 domain-containing protein</fullName>
    </submittedName>
</protein>
<reference evidence="2 3" key="1">
    <citation type="submission" date="2020-01" db="EMBL/GenBank/DDBJ databases">
        <title>Sphingomonas sp. C33 whole genome sequece.</title>
        <authorList>
            <person name="Park C."/>
        </authorList>
    </citation>
    <scope>NUCLEOTIDE SEQUENCE [LARGE SCALE GENOMIC DNA]</scope>
    <source>
        <strain evidence="2 3">C33</strain>
        <plasmid evidence="3">pc33</plasmid>
    </source>
</reference>